<comment type="caution">
    <text evidence="1">The sequence shown here is derived from an EMBL/GenBank/DDBJ whole genome shotgun (WGS) entry which is preliminary data.</text>
</comment>
<name>A0A4U5MCC8_STECR</name>
<reference evidence="1 2" key="1">
    <citation type="journal article" date="2015" name="Genome Biol.">
        <title>Comparative genomics of Steinernema reveals deeply conserved gene regulatory networks.</title>
        <authorList>
            <person name="Dillman A.R."/>
            <person name="Macchietto M."/>
            <person name="Porter C.F."/>
            <person name="Rogers A."/>
            <person name="Williams B."/>
            <person name="Antoshechkin I."/>
            <person name="Lee M.M."/>
            <person name="Goodwin Z."/>
            <person name="Lu X."/>
            <person name="Lewis E.E."/>
            <person name="Goodrich-Blair H."/>
            <person name="Stock S.P."/>
            <person name="Adams B.J."/>
            <person name="Sternberg P.W."/>
            <person name="Mortazavi A."/>
        </authorList>
    </citation>
    <scope>NUCLEOTIDE SEQUENCE [LARGE SCALE GENOMIC DNA]</scope>
    <source>
        <strain evidence="1 2">ALL</strain>
    </source>
</reference>
<evidence type="ECO:0000313" key="2">
    <source>
        <dbReference type="Proteomes" id="UP000298663"/>
    </source>
</evidence>
<dbReference type="AlphaFoldDB" id="A0A4U5MCC8"/>
<dbReference type="EMBL" id="AZBU02000008">
    <property type="protein sequence ID" value="TKR66768.1"/>
    <property type="molecule type" value="Genomic_DNA"/>
</dbReference>
<evidence type="ECO:0000313" key="1">
    <source>
        <dbReference type="EMBL" id="TKR66768.1"/>
    </source>
</evidence>
<dbReference type="Proteomes" id="UP000298663">
    <property type="component" value="Unassembled WGS sequence"/>
</dbReference>
<accession>A0A4U5MCC8</accession>
<protein>
    <submittedName>
        <fullName evidence="1">Uncharacterized protein</fullName>
    </submittedName>
</protein>
<keyword evidence="2" id="KW-1185">Reference proteome</keyword>
<reference evidence="1 2" key="2">
    <citation type="journal article" date="2019" name="G3 (Bethesda)">
        <title>Hybrid Assembly of the Genome of the Entomopathogenic Nematode Steinernema carpocapsae Identifies the X-Chromosome.</title>
        <authorList>
            <person name="Serra L."/>
            <person name="Macchietto M."/>
            <person name="Macias-Munoz A."/>
            <person name="McGill C.J."/>
            <person name="Rodriguez I.M."/>
            <person name="Rodriguez B."/>
            <person name="Murad R."/>
            <person name="Mortazavi A."/>
        </authorList>
    </citation>
    <scope>NUCLEOTIDE SEQUENCE [LARGE SCALE GENOMIC DNA]</scope>
    <source>
        <strain evidence="1 2">ALL</strain>
    </source>
</reference>
<gene>
    <name evidence="1" type="ORF">L596_023011</name>
</gene>
<sequence>MNYAQKRGKVALATTSLFYDKKLNDTINILLHPHALTCTHPSSNQHAKSPLVSGHVFACWKSHPIA</sequence>
<proteinExistence type="predicted"/>
<organism evidence="1 2">
    <name type="scientific">Steinernema carpocapsae</name>
    <name type="common">Entomopathogenic nematode</name>
    <dbReference type="NCBI Taxonomy" id="34508"/>
    <lineage>
        <taxon>Eukaryota</taxon>
        <taxon>Metazoa</taxon>
        <taxon>Ecdysozoa</taxon>
        <taxon>Nematoda</taxon>
        <taxon>Chromadorea</taxon>
        <taxon>Rhabditida</taxon>
        <taxon>Tylenchina</taxon>
        <taxon>Panagrolaimomorpha</taxon>
        <taxon>Strongyloidoidea</taxon>
        <taxon>Steinernematidae</taxon>
        <taxon>Steinernema</taxon>
    </lineage>
</organism>